<dbReference type="EMBL" id="LNQE01000215">
    <property type="protein sequence ID" value="KUG28485.1"/>
    <property type="molecule type" value="Genomic_DNA"/>
</dbReference>
<dbReference type="GO" id="GO:0051213">
    <property type="term" value="F:dioxygenase activity"/>
    <property type="evidence" value="ECO:0007669"/>
    <property type="project" value="UniProtKB-KW"/>
</dbReference>
<feature type="domain" description="VOC" evidence="1">
    <location>
        <begin position="7"/>
        <end position="129"/>
    </location>
</feature>
<dbReference type="AlphaFoldDB" id="A0A0W8G5P2"/>
<keyword evidence="2" id="KW-0223">Dioxygenase</keyword>
<keyword evidence="2" id="KW-0560">Oxidoreductase</keyword>
<dbReference type="InterPro" id="IPR050383">
    <property type="entry name" value="GlyoxalaseI/FosfomycinResist"/>
</dbReference>
<reference evidence="2" key="1">
    <citation type="journal article" date="2015" name="Proc. Natl. Acad. Sci. U.S.A.">
        <title>Networks of energetic and metabolic interactions define dynamics in microbial communities.</title>
        <authorList>
            <person name="Embree M."/>
            <person name="Liu J.K."/>
            <person name="Al-Bassam M.M."/>
            <person name="Zengler K."/>
        </authorList>
    </citation>
    <scope>NUCLEOTIDE SEQUENCE</scope>
</reference>
<name>A0A0W8G5P2_9ZZZZ</name>
<dbReference type="InterPro" id="IPR004360">
    <property type="entry name" value="Glyas_Fos-R_dOase_dom"/>
</dbReference>
<protein>
    <submittedName>
        <fullName evidence="2">Biphenyl-2,3-diol 1,2-dioxygenase iii-related</fullName>
    </submittedName>
</protein>
<comment type="caution">
    <text evidence="2">The sequence shown here is derived from an EMBL/GenBank/DDBJ whole genome shotgun (WGS) entry which is preliminary data.</text>
</comment>
<sequence>MPATALRLDHLVLTVADVDRACAFYTRVLGMRRLGFGPDGSRVALAFGRQKINLHPHGGEFSPHARRPEPGSADLCVVIRGPLEAAMAHVRACGVAIEAGPVPRTGACGPLLSFYMRDPDGNLIECAVPAEEAGVVR</sequence>
<gene>
    <name evidence="2" type="ORF">ASZ90_001632</name>
</gene>
<dbReference type="PANTHER" id="PTHR21366:SF14">
    <property type="entry name" value="GLYOXALASE DOMAIN-CONTAINING PROTEIN 5"/>
    <property type="match status" value="1"/>
</dbReference>
<dbReference type="PANTHER" id="PTHR21366">
    <property type="entry name" value="GLYOXALASE FAMILY PROTEIN"/>
    <property type="match status" value="1"/>
</dbReference>
<dbReference type="SUPFAM" id="SSF54593">
    <property type="entry name" value="Glyoxalase/Bleomycin resistance protein/Dihydroxybiphenyl dioxygenase"/>
    <property type="match status" value="1"/>
</dbReference>
<accession>A0A0W8G5P2</accession>
<proteinExistence type="predicted"/>
<dbReference type="InterPro" id="IPR029068">
    <property type="entry name" value="Glyas_Bleomycin-R_OHBP_Dase"/>
</dbReference>
<dbReference type="InterPro" id="IPR037523">
    <property type="entry name" value="VOC_core"/>
</dbReference>
<organism evidence="2">
    <name type="scientific">hydrocarbon metagenome</name>
    <dbReference type="NCBI Taxonomy" id="938273"/>
    <lineage>
        <taxon>unclassified sequences</taxon>
        <taxon>metagenomes</taxon>
        <taxon>ecological metagenomes</taxon>
    </lineage>
</organism>
<dbReference type="Pfam" id="PF00903">
    <property type="entry name" value="Glyoxalase"/>
    <property type="match status" value="1"/>
</dbReference>
<evidence type="ECO:0000313" key="2">
    <source>
        <dbReference type="EMBL" id="KUG28485.1"/>
    </source>
</evidence>
<dbReference type="Gene3D" id="3.10.180.10">
    <property type="entry name" value="2,3-Dihydroxybiphenyl 1,2-Dioxygenase, domain 1"/>
    <property type="match status" value="1"/>
</dbReference>
<evidence type="ECO:0000259" key="1">
    <source>
        <dbReference type="PROSITE" id="PS51819"/>
    </source>
</evidence>
<dbReference type="CDD" id="cd07253">
    <property type="entry name" value="GLOD5"/>
    <property type="match status" value="1"/>
</dbReference>
<dbReference type="PROSITE" id="PS51819">
    <property type="entry name" value="VOC"/>
    <property type="match status" value="1"/>
</dbReference>